<dbReference type="PANTHER" id="PTHR43033:SF1">
    <property type="entry name" value="TRNA(ILE)-LYSIDINE SYNTHASE-RELATED"/>
    <property type="match status" value="1"/>
</dbReference>
<dbReference type="InterPro" id="IPR011063">
    <property type="entry name" value="TilS/TtcA_N"/>
</dbReference>
<dbReference type="SUPFAM" id="SSF82829">
    <property type="entry name" value="MesJ substrate recognition domain-like"/>
    <property type="match status" value="1"/>
</dbReference>
<dbReference type="InterPro" id="IPR012796">
    <property type="entry name" value="Lysidine-tRNA-synth_C"/>
</dbReference>
<dbReference type="NCBIfam" id="TIGR02432">
    <property type="entry name" value="lysidine_TilS_N"/>
    <property type="match status" value="1"/>
</dbReference>
<dbReference type="SUPFAM" id="SSF56037">
    <property type="entry name" value="PheT/TilS domain"/>
    <property type="match status" value="1"/>
</dbReference>
<comment type="catalytic activity">
    <reaction evidence="7 8">
        <text>cytidine(34) in tRNA(Ile2) + L-lysine + ATP = lysidine(34) in tRNA(Ile2) + AMP + diphosphate + H(+)</text>
        <dbReference type="Rhea" id="RHEA:43744"/>
        <dbReference type="Rhea" id="RHEA-COMP:10625"/>
        <dbReference type="Rhea" id="RHEA-COMP:10670"/>
        <dbReference type="ChEBI" id="CHEBI:15378"/>
        <dbReference type="ChEBI" id="CHEBI:30616"/>
        <dbReference type="ChEBI" id="CHEBI:32551"/>
        <dbReference type="ChEBI" id="CHEBI:33019"/>
        <dbReference type="ChEBI" id="CHEBI:82748"/>
        <dbReference type="ChEBI" id="CHEBI:83665"/>
        <dbReference type="ChEBI" id="CHEBI:456215"/>
        <dbReference type="EC" id="6.3.4.19"/>
    </reaction>
</comment>
<dbReference type="HAMAP" id="MF_01161">
    <property type="entry name" value="tRNA_Ile_lys_synt"/>
    <property type="match status" value="1"/>
</dbReference>
<evidence type="ECO:0000256" key="6">
    <source>
        <dbReference type="ARBA" id="ARBA00022840"/>
    </source>
</evidence>
<dbReference type="InterPro" id="IPR012094">
    <property type="entry name" value="tRNA_Ile_lys_synt"/>
</dbReference>
<dbReference type="Pfam" id="PF11734">
    <property type="entry name" value="TilS_C"/>
    <property type="match status" value="1"/>
</dbReference>
<evidence type="ECO:0000313" key="10">
    <source>
        <dbReference type="EMBL" id="MBZ0157163.1"/>
    </source>
</evidence>
<comment type="caution">
    <text evidence="10">The sequence shown here is derived from an EMBL/GenBank/DDBJ whole genome shotgun (WGS) entry which is preliminary data.</text>
</comment>
<dbReference type="InterPro" id="IPR014729">
    <property type="entry name" value="Rossmann-like_a/b/a_fold"/>
</dbReference>
<dbReference type="EMBL" id="JAIOIV010000106">
    <property type="protein sequence ID" value="MBZ0157163.1"/>
    <property type="molecule type" value="Genomic_DNA"/>
</dbReference>
<dbReference type="SMART" id="SM00977">
    <property type="entry name" value="TilS_C"/>
    <property type="match status" value="1"/>
</dbReference>
<evidence type="ECO:0000256" key="7">
    <source>
        <dbReference type="ARBA" id="ARBA00048539"/>
    </source>
</evidence>
<dbReference type="GO" id="GO:0032267">
    <property type="term" value="F:tRNA(Ile)-lysidine synthase activity"/>
    <property type="evidence" value="ECO:0007669"/>
    <property type="project" value="UniProtKB-EC"/>
</dbReference>
<reference evidence="10" key="2">
    <citation type="submission" date="2021-08" db="EMBL/GenBank/DDBJ databases">
        <authorList>
            <person name="Dalcin Martins P."/>
        </authorList>
    </citation>
    <scope>NUCLEOTIDE SEQUENCE</scope>
    <source>
        <strain evidence="10">MAG_39</strain>
    </source>
</reference>
<evidence type="ECO:0000256" key="2">
    <source>
        <dbReference type="ARBA" id="ARBA00022490"/>
    </source>
</evidence>
<feature type="domain" description="Lysidine-tRNA(Ile) synthetase C-terminal" evidence="9">
    <location>
        <begin position="381"/>
        <end position="453"/>
    </location>
</feature>
<proteinExistence type="inferred from homology"/>
<gene>
    <name evidence="8 10" type="primary">tilS</name>
    <name evidence="10" type="ORF">K8I29_13250</name>
</gene>
<dbReference type="GO" id="GO:0006400">
    <property type="term" value="P:tRNA modification"/>
    <property type="evidence" value="ECO:0007669"/>
    <property type="project" value="UniProtKB-UniRule"/>
</dbReference>
<evidence type="ECO:0000259" key="9">
    <source>
        <dbReference type="SMART" id="SM00977"/>
    </source>
</evidence>
<keyword evidence="4 8" id="KW-0819">tRNA processing</keyword>
<dbReference type="AlphaFoldDB" id="A0A953J7J3"/>
<keyword evidence="2 8" id="KW-0963">Cytoplasm</keyword>
<dbReference type="EC" id="6.3.4.19" evidence="8"/>
<dbReference type="SUPFAM" id="SSF52402">
    <property type="entry name" value="Adenine nucleotide alpha hydrolases-like"/>
    <property type="match status" value="1"/>
</dbReference>
<dbReference type="Gene3D" id="3.40.50.620">
    <property type="entry name" value="HUPs"/>
    <property type="match status" value="1"/>
</dbReference>
<dbReference type="Proteomes" id="UP000705867">
    <property type="component" value="Unassembled WGS sequence"/>
</dbReference>
<evidence type="ECO:0000313" key="11">
    <source>
        <dbReference type="Proteomes" id="UP000705867"/>
    </source>
</evidence>
<evidence type="ECO:0000256" key="3">
    <source>
        <dbReference type="ARBA" id="ARBA00022598"/>
    </source>
</evidence>
<dbReference type="GO" id="GO:0005524">
    <property type="term" value="F:ATP binding"/>
    <property type="evidence" value="ECO:0007669"/>
    <property type="project" value="UniProtKB-UniRule"/>
</dbReference>
<comment type="domain">
    <text evidence="8">The N-terminal region contains the highly conserved SGGXDS motif, predicted to be a P-loop motif involved in ATP binding.</text>
</comment>
<evidence type="ECO:0000256" key="4">
    <source>
        <dbReference type="ARBA" id="ARBA00022694"/>
    </source>
</evidence>
<name>A0A953J7J3_9BACT</name>
<protein>
    <recommendedName>
        <fullName evidence="8">tRNA(Ile)-lysidine synthase</fullName>
        <ecNumber evidence="8">6.3.4.19</ecNumber>
    </recommendedName>
    <alternativeName>
        <fullName evidence="8">tRNA(Ile)-2-lysyl-cytidine synthase</fullName>
    </alternativeName>
    <alternativeName>
        <fullName evidence="8">tRNA(Ile)-lysidine synthetase</fullName>
    </alternativeName>
</protein>
<keyword evidence="3 8" id="KW-0436">Ligase</keyword>
<evidence type="ECO:0000256" key="1">
    <source>
        <dbReference type="ARBA" id="ARBA00004496"/>
    </source>
</evidence>
<keyword evidence="6 8" id="KW-0067">ATP-binding</keyword>
<comment type="function">
    <text evidence="8">Ligates lysine onto the cytidine present at position 34 of the AUA codon-specific tRNA(Ile) that contains the anticodon CAU, in an ATP-dependent manner. Cytidine is converted to lysidine, thus changing the amino acid specificity of the tRNA from methionine to isoleucine.</text>
</comment>
<dbReference type="CDD" id="cd01992">
    <property type="entry name" value="TilS_N"/>
    <property type="match status" value="1"/>
</dbReference>
<dbReference type="NCBIfam" id="TIGR02433">
    <property type="entry name" value="lysidine_TilS_C"/>
    <property type="match status" value="1"/>
</dbReference>
<evidence type="ECO:0000256" key="8">
    <source>
        <dbReference type="HAMAP-Rule" id="MF_01161"/>
    </source>
</evidence>
<sequence length="460" mass="51935">MEKVEETIRKYGMFSSGDHVLVALSGGPDSVCLLSVFHRIQGEFSLHINAAYIDHGLRPHEVPGEIRFCEELCTSLEIPFSTKQVDVAAHSREKGINRQEAARELRYRALNEIAASVGAGRIALGHTADDQAETLLMRLFRGAGPAGLSGIPPVRQNIVRPLIETERNEIEDFLAEAGRGFIIDSSNLKDKYTRNRIRHFVLPAARAINADVVRTLARTAEIFREEERYFNVQVTKALMKLVCRKTDTAIELFLSPMEMMDTVLLRRVVRRAIDVTEGLRGIGFFHIEEITGLIKKGKAGDRLYLPRSLRVIKGYSTLLLTVDTPERLGEYILNGPGEVVLPEASLVLRCSVSSSIEPREGAFGDGRRSAAFDAEKACFPLQVRSRRPGDLFYPLGFGRRKKLQDFFVDEKVPRDQRDAVPLLVQDEKIVWVVGYRPDERYRVDKETKRVLQCEIKQQKC</sequence>
<reference evidence="10" key="1">
    <citation type="journal article" date="2021" name="bioRxiv">
        <title>Unraveling nitrogen, sulfur and carbon metabolic pathways and microbial community transcriptional responses to substrate deprivation and toxicity stresses in a bioreactor mimicking anoxic brackish coastal sediment conditions.</title>
        <authorList>
            <person name="Martins P.D."/>
            <person name="Echeveste M.J."/>
            <person name="Arshad A."/>
            <person name="Kurth J."/>
            <person name="Ouboter H."/>
            <person name="Jetten M.S.M."/>
            <person name="Welte C.U."/>
        </authorList>
    </citation>
    <scope>NUCLEOTIDE SEQUENCE</scope>
    <source>
        <strain evidence="10">MAG_39</strain>
    </source>
</reference>
<organism evidence="10 11">
    <name type="scientific">Candidatus Nitrobium versatile</name>
    <dbReference type="NCBI Taxonomy" id="2884831"/>
    <lineage>
        <taxon>Bacteria</taxon>
        <taxon>Pseudomonadati</taxon>
        <taxon>Nitrospirota</taxon>
        <taxon>Nitrospiria</taxon>
        <taxon>Nitrospirales</taxon>
        <taxon>Nitrospiraceae</taxon>
        <taxon>Candidatus Nitrobium</taxon>
    </lineage>
</organism>
<keyword evidence="5 8" id="KW-0547">Nucleotide-binding</keyword>
<dbReference type="GO" id="GO:0005737">
    <property type="term" value="C:cytoplasm"/>
    <property type="evidence" value="ECO:0007669"/>
    <property type="project" value="UniProtKB-SubCell"/>
</dbReference>
<feature type="binding site" evidence="8">
    <location>
        <begin position="25"/>
        <end position="30"/>
    </location>
    <ligand>
        <name>ATP</name>
        <dbReference type="ChEBI" id="CHEBI:30616"/>
    </ligand>
</feature>
<comment type="similarity">
    <text evidence="8">Belongs to the tRNA(Ile)-lysidine synthase family.</text>
</comment>
<comment type="subcellular location">
    <subcellularLocation>
        <location evidence="1 8">Cytoplasm</location>
    </subcellularLocation>
</comment>
<dbReference type="Gene3D" id="1.20.59.20">
    <property type="match status" value="1"/>
</dbReference>
<dbReference type="PANTHER" id="PTHR43033">
    <property type="entry name" value="TRNA(ILE)-LYSIDINE SYNTHASE-RELATED"/>
    <property type="match status" value="1"/>
</dbReference>
<dbReference type="InterPro" id="IPR012795">
    <property type="entry name" value="tRNA_Ile_lys_synt_N"/>
</dbReference>
<evidence type="ECO:0000256" key="5">
    <source>
        <dbReference type="ARBA" id="ARBA00022741"/>
    </source>
</evidence>
<dbReference type="Pfam" id="PF01171">
    <property type="entry name" value="ATP_bind_3"/>
    <property type="match status" value="1"/>
</dbReference>
<accession>A0A953J7J3</accession>